<sequence>MSAVSHGTRNLRQGIGIQYKHALAPPSTSRSIHSPAFILHQTPPGPPSTAQRIFSQTRTFFSRFASHLTAPGLTHSSITPPVHASQSLLRPVHHHSSAQSIKAGFSLPVKHALFRPLAAPRLPKPPTVSSNVTHVGLGTARAFHSARPIFQNMVDNVPIAARALWEAEWDVKKKKKAARKMRRASENKVVTLKSQEMLKPKPQSVVAETQSAQADASELEVYFPLEPTPSVATRILVPLAPTPTARLPLSSRTAGGTAHPLLPIPELASIHYSHHLHSLRVSTLFARLDAANVWDDPGVNVDAYAYGLRDVDHGTREKQCTVLRVTFSGWTAARVRAVVGGSAEQWCSLEETHLDDDPPDSVSGPDTKQYGDSIEVEITPPNLPLLLRADVDSTPASELELDEISDEGTWDYGLGLSQSPTTAGASAQHESIVPEVVHPQPEMFLRTVSELARDAPADGWSLVSSPSSLSLSESDEFPFTQGSEMRAMETPWDGPSIGLSWSFVQRIGESELNGW</sequence>
<reference evidence="1 2" key="1">
    <citation type="submission" date="2014-04" db="EMBL/GenBank/DDBJ databases">
        <authorList>
            <consortium name="DOE Joint Genome Institute"/>
            <person name="Kuo A."/>
            <person name="Kohler A."/>
            <person name="Jargeat P."/>
            <person name="Nagy L.G."/>
            <person name="Floudas D."/>
            <person name="Copeland A."/>
            <person name="Barry K.W."/>
            <person name="Cichocki N."/>
            <person name="Veneault-Fourrey C."/>
            <person name="LaButti K."/>
            <person name="Lindquist E.A."/>
            <person name="Lipzen A."/>
            <person name="Lundell T."/>
            <person name="Morin E."/>
            <person name="Murat C."/>
            <person name="Sun H."/>
            <person name="Tunlid A."/>
            <person name="Henrissat B."/>
            <person name="Grigoriev I.V."/>
            <person name="Hibbett D.S."/>
            <person name="Martin F."/>
            <person name="Nordberg H.P."/>
            <person name="Cantor M.N."/>
            <person name="Hua S.X."/>
        </authorList>
    </citation>
    <scope>NUCLEOTIDE SEQUENCE [LARGE SCALE GENOMIC DNA]</scope>
    <source>
        <strain evidence="1 2">Ve08.2h10</strain>
    </source>
</reference>
<proteinExistence type="predicted"/>
<reference evidence="2" key="2">
    <citation type="submission" date="2015-01" db="EMBL/GenBank/DDBJ databases">
        <title>Evolutionary Origins and Diversification of the Mycorrhizal Mutualists.</title>
        <authorList>
            <consortium name="DOE Joint Genome Institute"/>
            <consortium name="Mycorrhizal Genomics Consortium"/>
            <person name="Kohler A."/>
            <person name="Kuo A."/>
            <person name="Nagy L.G."/>
            <person name="Floudas D."/>
            <person name="Copeland A."/>
            <person name="Barry K.W."/>
            <person name="Cichocki N."/>
            <person name="Veneault-Fourrey C."/>
            <person name="LaButti K."/>
            <person name="Lindquist E.A."/>
            <person name="Lipzen A."/>
            <person name="Lundell T."/>
            <person name="Morin E."/>
            <person name="Murat C."/>
            <person name="Riley R."/>
            <person name="Ohm R."/>
            <person name="Sun H."/>
            <person name="Tunlid A."/>
            <person name="Henrissat B."/>
            <person name="Grigoriev I.V."/>
            <person name="Hibbett D.S."/>
            <person name="Martin F."/>
        </authorList>
    </citation>
    <scope>NUCLEOTIDE SEQUENCE [LARGE SCALE GENOMIC DNA]</scope>
    <source>
        <strain evidence="2">Ve08.2h10</strain>
    </source>
</reference>
<dbReference type="OrthoDB" id="2585251at2759"/>
<organism evidence="1 2">
    <name type="scientific">Paxillus rubicundulus Ve08.2h10</name>
    <dbReference type="NCBI Taxonomy" id="930991"/>
    <lineage>
        <taxon>Eukaryota</taxon>
        <taxon>Fungi</taxon>
        <taxon>Dikarya</taxon>
        <taxon>Basidiomycota</taxon>
        <taxon>Agaricomycotina</taxon>
        <taxon>Agaricomycetes</taxon>
        <taxon>Agaricomycetidae</taxon>
        <taxon>Boletales</taxon>
        <taxon>Paxilineae</taxon>
        <taxon>Paxillaceae</taxon>
        <taxon>Paxillus</taxon>
    </lineage>
</organism>
<dbReference type="EMBL" id="KN824851">
    <property type="protein sequence ID" value="KIK99732.1"/>
    <property type="molecule type" value="Genomic_DNA"/>
</dbReference>
<dbReference type="InParanoid" id="A0A0D0DM22"/>
<evidence type="ECO:0000313" key="1">
    <source>
        <dbReference type="EMBL" id="KIK99732.1"/>
    </source>
</evidence>
<gene>
    <name evidence="1" type="ORF">PAXRUDRAFT_131433</name>
</gene>
<dbReference type="HOGENOM" id="CLU_027591_0_0_1"/>
<dbReference type="STRING" id="930991.A0A0D0DM22"/>
<protein>
    <submittedName>
        <fullName evidence="1">Unplaced genomic scaffold scaffold_29, whole genome shotgun sequence</fullName>
    </submittedName>
</protein>
<dbReference type="Proteomes" id="UP000054538">
    <property type="component" value="Unassembled WGS sequence"/>
</dbReference>
<dbReference type="AlphaFoldDB" id="A0A0D0DM22"/>
<evidence type="ECO:0000313" key="2">
    <source>
        <dbReference type="Proteomes" id="UP000054538"/>
    </source>
</evidence>
<keyword evidence="2" id="KW-1185">Reference proteome</keyword>
<accession>A0A0D0DM22</accession>
<name>A0A0D0DM22_9AGAM</name>